<dbReference type="SUPFAM" id="SSF49299">
    <property type="entry name" value="PKD domain"/>
    <property type="match status" value="1"/>
</dbReference>
<dbReference type="Gene3D" id="2.60.40.10">
    <property type="entry name" value="Immunoglobulins"/>
    <property type="match status" value="3"/>
</dbReference>
<sequence length="1004" mass="106306">MARLQCIFHPFISLLLLALLTPPSHALPILKYNVGGFELGDYLPDPVSYLSGVDYYYRPSPKAGLTTGNTHRWAGKNGFSYNIPTGPGSYVVQLVFAEIFKPTQAVGKRLFNVAIEDKVVLKNFDVFKEAGANTELTKTYENVVVADNTLTIACMQGPAENPMLSAIIIKRTDGSDIPIGETFGGEGLGEKTQFTDKKFDHQAHAVAGDTYVATDFNNDGVADALLDGSLSHSHYNNPQTGESGYIAKYEWTVGDKLISNKQTFTNKFTIGVTDVKLTVTDQTGDVASAYTQVKVFPATAGGAYCYYYLGATTSDINQRPDEGHAANIIHFQNDEFPYSKKDNTGGNAVWATRCVTYFTSVVTKQYKFSIKYKGGGAILLVNGVQKIAGGPSVNALKTIDAVVTIGVESAAVHVVFFKSAATFDPSLTFLIDNFIAPPSTIGYRASEILPTISSISTSTASIGGGGQLQIIGTGFFNGVSVSIGNFKPEFILVSSSQIVVSSIPSAAQAAANPVYIIITNAAGNSNAFELKYTNVVKAGVAWDQTFFKTGSGGKFVIKQVTSVAIGPDGKYYMGSVSGFVTQLGVGKNLIVQSQCKSKKIGQGRAILGIALNPKSTALRVYVTTSKLYWGFGALGPDGWANGAVESFVGGCGCLCYEKKVISGLPVSNHDHGVNSLLFLNNGDLLISVGGSTNAGHNTPGNKLGGYPESPLSGAILIAKLSKGGGFNGKITYNQYGDSAAAVQTGGDVSVYAPGFRNCFGMTIRTNGQVWATDNGGNFGYGDVSVSCTKHEKFKKKMFDELNLVIPGSFYGHPNRNRKQCSFGSGVKPKATMVSSTPGVVEYTSNVFQGELKGELILAKYAASGSGKTWRTKVVNNNVNLIQMTDYSGLNVINGLHGELVMPRVQQGFIAVLKPKYGSLGTAPYVIAVSPRRGVAGMQVFVSGENFANGVVVKFGANVATDVKVVENGHGLFCKVPPGSGAVSVVVALGVQSSPVIAGYDFIYV</sequence>
<evidence type="ECO:0000256" key="4">
    <source>
        <dbReference type="ARBA" id="ARBA00022729"/>
    </source>
</evidence>
<reference evidence="13 14" key="1">
    <citation type="journal article" date="2018" name="Mol. Biol. Evol.">
        <title>Analysis of the draft genome of the red seaweed Gracilariopsis chorda provides insights into genome size evolution in Rhodophyta.</title>
        <authorList>
            <person name="Lee J."/>
            <person name="Yang E.C."/>
            <person name="Graf L."/>
            <person name="Yang J.H."/>
            <person name="Qiu H."/>
            <person name="Zel Zion U."/>
            <person name="Chan C.X."/>
            <person name="Stephens T.G."/>
            <person name="Weber A.P.M."/>
            <person name="Boo G.H."/>
            <person name="Boo S.M."/>
            <person name="Kim K.M."/>
            <person name="Shin Y."/>
            <person name="Jung M."/>
            <person name="Lee S.J."/>
            <person name="Yim H.S."/>
            <person name="Lee J.H."/>
            <person name="Bhattacharya D."/>
            <person name="Yoon H.S."/>
        </authorList>
    </citation>
    <scope>NUCLEOTIDE SEQUENCE [LARGE SCALE GENOMIC DNA]</scope>
    <source>
        <strain evidence="13 14">SKKU-2015</strain>
        <tissue evidence="13">Whole body</tissue>
    </source>
</reference>
<keyword evidence="14" id="KW-1185">Reference proteome</keyword>
<dbReference type="EMBL" id="NBIV01000054">
    <property type="protein sequence ID" value="PXF45705.1"/>
    <property type="molecule type" value="Genomic_DNA"/>
</dbReference>
<dbReference type="SMART" id="SM00429">
    <property type="entry name" value="IPT"/>
    <property type="match status" value="2"/>
</dbReference>
<dbReference type="InterPro" id="IPR011041">
    <property type="entry name" value="Quinoprot_gluc/sorb_DH_b-prop"/>
</dbReference>
<evidence type="ECO:0000256" key="9">
    <source>
        <dbReference type="ARBA" id="ARBA00023277"/>
    </source>
</evidence>
<feature type="domain" description="PKD/Chitinase" evidence="11">
    <location>
        <begin position="221"/>
        <end position="298"/>
    </location>
</feature>
<organism evidence="13 14">
    <name type="scientific">Gracilariopsis chorda</name>
    <dbReference type="NCBI Taxonomy" id="448386"/>
    <lineage>
        <taxon>Eukaryota</taxon>
        <taxon>Rhodophyta</taxon>
        <taxon>Florideophyceae</taxon>
        <taxon>Rhodymeniophycidae</taxon>
        <taxon>Gracilariales</taxon>
        <taxon>Gracilariaceae</taxon>
        <taxon>Gracilariopsis</taxon>
    </lineage>
</organism>
<accession>A0A2V3IUB9</accession>
<gene>
    <name evidence="13" type="ORF">BWQ96_04473</name>
</gene>
<evidence type="ECO:0000256" key="10">
    <source>
        <dbReference type="SAM" id="SignalP"/>
    </source>
</evidence>
<keyword evidence="4 10" id="KW-0732">Signal</keyword>
<evidence type="ECO:0000313" key="14">
    <source>
        <dbReference type="Proteomes" id="UP000247409"/>
    </source>
</evidence>
<dbReference type="InterPro" id="IPR011042">
    <property type="entry name" value="6-blade_b-propeller_TolB-like"/>
</dbReference>
<dbReference type="GO" id="GO:0030246">
    <property type="term" value="F:carbohydrate binding"/>
    <property type="evidence" value="ECO:0007669"/>
    <property type="project" value="InterPro"/>
</dbReference>
<dbReference type="Gene3D" id="2.60.120.430">
    <property type="entry name" value="Galactose-binding lectin"/>
    <property type="match status" value="1"/>
</dbReference>
<dbReference type="SUPFAM" id="SSF81296">
    <property type="entry name" value="E set domains"/>
    <property type="match status" value="2"/>
</dbReference>
<keyword evidence="3" id="KW-0812">Transmembrane</keyword>
<dbReference type="InterPro" id="IPR021720">
    <property type="entry name" value="Malectin_dom"/>
</dbReference>
<comment type="similarity">
    <text evidence="2">Belongs to the malectin family.</text>
</comment>
<dbReference type="InterPro" id="IPR022409">
    <property type="entry name" value="PKD/Chitinase_dom"/>
</dbReference>
<feature type="chain" id="PRO_5016005274" description="Fibrocystin-L" evidence="10">
    <location>
        <begin position="27"/>
        <end position="1004"/>
    </location>
</feature>
<dbReference type="InterPro" id="IPR039155">
    <property type="entry name" value="MLEC"/>
</dbReference>
<name>A0A2V3IUB9_9FLOR</name>
<dbReference type="Gene3D" id="2.120.10.30">
    <property type="entry name" value="TolB, C-terminal domain"/>
    <property type="match status" value="1"/>
</dbReference>
<evidence type="ECO:0000256" key="1">
    <source>
        <dbReference type="ARBA" id="ARBA00004115"/>
    </source>
</evidence>
<evidence type="ECO:0000259" key="11">
    <source>
        <dbReference type="SMART" id="SM00089"/>
    </source>
</evidence>
<dbReference type="SMART" id="SM00089">
    <property type="entry name" value="PKD"/>
    <property type="match status" value="1"/>
</dbReference>
<dbReference type="InterPro" id="IPR002909">
    <property type="entry name" value="IPT_dom"/>
</dbReference>
<feature type="domain" description="IPT/TIG" evidence="12">
    <location>
        <begin position="449"/>
        <end position="533"/>
    </location>
</feature>
<dbReference type="Pfam" id="PF11721">
    <property type="entry name" value="Malectin"/>
    <property type="match status" value="1"/>
</dbReference>
<keyword evidence="6" id="KW-1133">Transmembrane helix</keyword>
<evidence type="ECO:0000313" key="13">
    <source>
        <dbReference type="EMBL" id="PXF45705.1"/>
    </source>
</evidence>
<evidence type="ECO:0000256" key="5">
    <source>
        <dbReference type="ARBA" id="ARBA00022824"/>
    </source>
</evidence>
<evidence type="ECO:0008006" key="15">
    <source>
        <dbReference type="Google" id="ProtNLM"/>
    </source>
</evidence>
<protein>
    <recommendedName>
        <fullName evidence="15">Fibrocystin-L</fullName>
    </recommendedName>
</protein>
<comment type="subcellular location">
    <subcellularLocation>
        <location evidence="1">Endoplasmic reticulum membrane</location>
        <topology evidence="1">Single-pass type I membrane protein</topology>
    </subcellularLocation>
</comment>
<evidence type="ECO:0000256" key="8">
    <source>
        <dbReference type="ARBA" id="ARBA00023180"/>
    </source>
</evidence>
<dbReference type="PANTHER" id="PTHR13460:SF0">
    <property type="entry name" value="MALECTIN"/>
    <property type="match status" value="1"/>
</dbReference>
<dbReference type="SUPFAM" id="SSF50952">
    <property type="entry name" value="Soluble quinoprotein glucose dehydrogenase"/>
    <property type="match status" value="1"/>
</dbReference>
<dbReference type="InterPro" id="IPR014756">
    <property type="entry name" value="Ig_E-set"/>
</dbReference>
<dbReference type="STRING" id="448386.A0A2V3IUB9"/>
<feature type="signal peptide" evidence="10">
    <location>
        <begin position="1"/>
        <end position="26"/>
    </location>
</feature>
<evidence type="ECO:0000256" key="3">
    <source>
        <dbReference type="ARBA" id="ARBA00022692"/>
    </source>
</evidence>
<dbReference type="AlphaFoldDB" id="A0A2V3IUB9"/>
<evidence type="ECO:0000256" key="7">
    <source>
        <dbReference type="ARBA" id="ARBA00023136"/>
    </source>
</evidence>
<dbReference type="PANTHER" id="PTHR13460">
    <property type="match status" value="1"/>
</dbReference>
<keyword evidence="8" id="KW-0325">Glycoprotein</keyword>
<dbReference type="Pfam" id="PF01833">
    <property type="entry name" value="TIG"/>
    <property type="match status" value="2"/>
</dbReference>
<dbReference type="Proteomes" id="UP000247409">
    <property type="component" value="Unassembled WGS sequence"/>
</dbReference>
<evidence type="ECO:0000256" key="6">
    <source>
        <dbReference type="ARBA" id="ARBA00022989"/>
    </source>
</evidence>
<proteinExistence type="inferred from homology"/>
<dbReference type="GO" id="GO:0005789">
    <property type="term" value="C:endoplasmic reticulum membrane"/>
    <property type="evidence" value="ECO:0007669"/>
    <property type="project" value="UniProtKB-SubCell"/>
</dbReference>
<keyword evidence="9" id="KW-0119">Carbohydrate metabolism</keyword>
<evidence type="ECO:0000259" key="12">
    <source>
        <dbReference type="SMART" id="SM00429"/>
    </source>
</evidence>
<dbReference type="InterPro" id="IPR035986">
    <property type="entry name" value="PKD_dom_sf"/>
</dbReference>
<dbReference type="InterPro" id="IPR013783">
    <property type="entry name" value="Ig-like_fold"/>
</dbReference>
<comment type="caution">
    <text evidence="13">The sequence shown here is derived from an EMBL/GenBank/DDBJ whole genome shotgun (WGS) entry which is preliminary data.</text>
</comment>
<keyword evidence="5" id="KW-0256">Endoplasmic reticulum</keyword>
<evidence type="ECO:0000256" key="2">
    <source>
        <dbReference type="ARBA" id="ARBA00009141"/>
    </source>
</evidence>
<dbReference type="CDD" id="cd00102">
    <property type="entry name" value="IPT"/>
    <property type="match status" value="1"/>
</dbReference>
<keyword evidence="7" id="KW-0472">Membrane</keyword>
<feature type="domain" description="IPT/TIG" evidence="12">
    <location>
        <begin position="922"/>
        <end position="1004"/>
    </location>
</feature>
<dbReference type="OrthoDB" id="663146at2759"/>